<sequence>MSQHALNIEFPEYADKILLLKQQDEEFARMANEYHKLDHQIAGLESRNMPISDEDFEQLKMLRLQLKDRIYRRLLNGQG</sequence>
<proteinExistence type="predicted"/>
<dbReference type="Pfam" id="PF04325">
    <property type="entry name" value="DUF465"/>
    <property type="match status" value="1"/>
</dbReference>
<organism evidence="1 2">
    <name type="scientific">Zobellella taiwanensis</name>
    <dbReference type="NCBI Taxonomy" id="347535"/>
    <lineage>
        <taxon>Bacteria</taxon>
        <taxon>Pseudomonadati</taxon>
        <taxon>Pseudomonadota</taxon>
        <taxon>Gammaproteobacteria</taxon>
        <taxon>Aeromonadales</taxon>
        <taxon>Aeromonadaceae</taxon>
        <taxon>Zobellella</taxon>
    </lineage>
</organism>
<accession>A0A2P7R449</accession>
<dbReference type="RefSeq" id="WP_106452791.1">
    <property type="nucleotide sequence ID" value="NZ_PXYH01000006.1"/>
</dbReference>
<gene>
    <name evidence="1" type="ORF">C7I36_05865</name>
</gene>
<dbReference type="Proteomes" id="UP000242181">
    <property type="component" value="Unassembled WGS sequence"/>
</dbReference>
<keyword evidence="2" id="KW-1185">Reference proteome</keyword>
<evidence type="ECO:0000313" key="2">
    <source>
        <dbReference type="Proteomes" id="UP000242181"/>
    </source>
</evidence>
<evidence type="ECO:0000313" key="1">
    <source>
        <dbReference type="EMBL" id="PSJ44994.1"/>
    </source>
</evidence>
<reference evidence="1 2" key="1">
    <citation type="submission" date="2018-03" db="EMBL/GenBank/DDBJ databases">
        <title>The draft genome of Zobellella taiwanensis JCM 13381.</title>
        <authorList>
            <person name="Liu L."/>
            <person name="Li L."/>
            <person name="Wang T."/>
            <person name="Zhang X."/>
            <person name="Liang L."/>
        </authorList>
    </citation>
    <scope>NUCLEOTIDE SEQUENCE [LARGE SCALE GENOMIC DNA]</scope>
    <source>
        <strain evidence="1 2">JCM 13381</strain>
    </source>
</reference>
<dbReference type="EMBL" id="PXYH01000006">
    <property type="protein sequence ID" value="PSJ44994.1"/>
    <property type="molecule type" value="Genomic_DNA"/>
</dbReference>
<dbReference type="InterPro" id="IPR038444">
    <property type="entry name" value="DUF465_sf"/>
</dbReference>
<protein>
    <recommendedName>
        <fullName evidence="3">GTP-binding protein</fullName>
    </recommendedName>
</protein>
<dbReference type="AlphaFoldDB" id="A0A2P7R449"/>
<dbReference type="OrthoDB" id="1263265at2"/>
<dbReference type="Gene3D" id="6.10.280.50">
    <property type="match status" value="1"/>
</dbReference>
<evidence type="ECO:0008006" key="3">
    <source>
        <dbReference type="Google" id="ProtNLM"/>
    </source>
</evidence>
<name>A0A2P7R449_9GAMM</name>
<dbReference type="InterPro" id="IPR007420">
    <property type="entry name" value="DUF465"/>
</dbReference>
<comment type="caution">
    <text evidence="1">The sequence shown here is derived from an EMBL/GenBank/DDBJ whole genome shotgun (WGS) entry which is preliminary data.</text>
</comment>